<dbReference type="Pfam" id="PF12679">
    <property type="entry name" value="ABC2_membrane_2"/>
    <property type="match status" value="1"/>
</dbReference>
<sequence length="288" mass="31714">MNLIRNELLKQRKHVFTLLGFGLLLLLIVYSFSSTFDQYATTQERFDQFVQQEEAKGNHVAPLQADDPLLLMKAVLSTENALSWSMLILSTLGPIVACIIGSLLIGNEYRFGTVRYLLTHGASRTNVLLSKVAVLMLILGGMILLLCIAGVVTVMVIDMLYGMSFAMPAGPLILEFLVTFLGLFLWGLVGFSIALFFRNPLPGVALGIGWPILEAAVLDRFGIRDMLPLWNQKALLAHTFERLGTVGPAGFPVLPEYPDIMQALLITLVYVGILIASSQAVFQRQQIS</sequence>
<keyword evidence="1" id="KW-0472">Membrane</keyword>
<evidence type="ECO:0000313" key="2">
    <source>
        <dbReference type="EMBL" id="MFD2170496.1"/>
    </source>
</evidence>
<protein>
    <submittedName>
        <fullName evidence="2">ABC transporter permease</fullName>
    </submittedName>
</protein>
<dbReference type="PANTHER" id="PTHR43471">
    <property type="entry name" value="ABC TRANSPORTER PERMEASE"/>
    <property type="match status" value="1"/>
</dbReference>
<proteinExistence type="predicted"/>
<feature type="transmembrane region" description="Helical" evidence="1">
    <location>
        <begin position="15"/>
        <end position="33"/>
    </location>
</feature>
<feature type="transmembrane region" description="Helical" evidence="1">
    <location>
        <begin position="81"/>
        <end position="105"/>
    </location>
</feature>
<comment type="caution">
    <text evidence="2">The sequence shown here is derived from an EMBL/GenBank/DDBJ whole genome shotgun (WGS) entry which is preliminary data.</text>
</comment>
<name>A0ABW4ZY10_9BACL</name>
<feature type="transmembrane region" description="Helical" evidence="1">
    <location>
        <begin position="260"/>
        <end position="282"/>
    </location>
</feature>
<feature type="transmembrane region" description="Helical" evidence="1">
    <location>
        <begin position="204"/>
        <end position="223"/>
    </location>
</feature>
<evidence type="ECO:0000313" key="3">
    <source>
        <dbReference type="Proteomes" id="UP001597343"/>
    </source>
</evidence>
<dbReference type="RefSeq" id="WP_386046485.1">
    <property type="nucleotide sequence ID" value="NZ_JBHUIO010000005.1"/>
</dbReference>
<reference evidence="3" key="1">
    <citation type="journal article" date="2019" name="Int. J. Syst. Evol. Microbiol.">
        <title>The Global Catalogue of Microorganisms (GCM) 10K type strain sequencing project: providing services to taxonomists for standard genome sequencing and annotation.</title>
        <authorList>
            <consortium name="The Broad Institute Genomics Platform"/>
            <consortium name="The Broad Institute Genome Sequencing Center for Infectious Disease"/>
            <person name="Wu L."/>
            <person name="Ma J."/>
        </authorList>
    </citation>
    <scope>NUCLEOTIDE SEQUENCE [LARGE SCALE GENOMIC DNA]</scope>
    <source>
        <strain evidence="3">CGMCC 1.13574</strain>
    </source>
</reference>
<dbReference type="EMBL" id="JBHUIO010000005">
    <property type="protein sequence ID" value="MFD2170496.1"/>
    <property type="molecule type" value="Genomic_DNA"/>
</dbReference>
<dbReference type="Proteomes" id="UP001597343">
    <property type="component" value="Unassembled WGS sequence"/>
</dbReference>
<keyword evidence="1" id="KW-1133">Transmembrane helix</keyword>
<accession>A0ABW4ZY10</accession>
<feature type="transmembrane region" description="Helical" evidence="1">
    <location>
        <begin position="177"/>
        <end position="197"/>
    </location>
</feature>
<feature type="transmembrane region" description="Helical" evidence="1">
    <location>
        <begin position="132"/>
        <end position="157"/>
    </location>
</feature>
<evidence type="ECO:0000256" key="1">
    <source>
        <dbReference type="SAM" id="Phobius"/>
    </source>
</evidence>
<organism evidence="2 3">
    <name type="scientific">Tumebacillus lipolyticus</name>
    <dbReference type="NCBI Taxonomy" id="1280370"/>
    <lineage>
        <taxon>Bacteria</taxon>
        <taxon>Bacillati</taxon>
        <taxon>Bacillota</taxon>
        <taxon>Bacilli</taxon>
        <taxon>Bacillales</taxon>
        <taxon>Alicyclobacillaceae</taxon>
        <taxon>Tumebacillus</taxon>
    </lineage>
</organism>
<keyword evidence="3" id="KW-1185">Reference proteome</keyword>
<gene>
    <name evidence="2" type="ORF">ACFSOY_10825</name>
</gene>
<keyword evidence="1" id="KW-0812">Transmembrane</keyword>